<proteinExistence type="predicted"/>
<protein>
    <submittedName>
        <fullName evidence="2">Uncharacterized protein</fullName>
    </submittedName>
</protein>
<feature type="non-terminal residue" evidence="2">
    <location>
        <position position="1"/>
    </location>
</feature>
<keyword evidence="1" id="KW-0812">Transmembrane</keyword>
<sequence>GVYVIKDPKMQQLRPLLNPDITSSYSKSLSNIEIFSIALIVIGGVLLLIGFLGKKNRYMCVY</sequence>
<dbReference type="AlphaFoldDB" id="A0A821VB43"/>
<organism evidence="2 3">
    <name type="scientific">Rotaria socialis</name>
    <dbReference type="NCBI Taxonomy" id="392032"/>
    <lineage>
        <taxon>Eukaryota</taxon>
        <taxon>Metazoa</taxon>
        <taxon>Spiralia</taxon>
        <taxon>Gnathifera</taxon>
        <taxon>Rotifera</taxon>
        <taxon>Eurotatoria</taxon>
        <taxon>Bdelloidea</taxon>
        <taxon>Philodinida</taxon>
        <taxon>Philodinidae</taxon>
        <taxon>Rotaria</taxon>
    </lineage>
</organism>
<keyword evidence="1" id="KW-1133">Transmembrane helix</keyword>
<keyword evidence="1" id="KW-0472">Membrane</keyword>
<comment type="caution">
    <text evidence="2">The sequence shown here is derived from an EMBL/GenBank/DDBJ whole genome shotgun (WGS) entry which is preliminary data.</text>
</comment>
<evidence type="ECO:0000313" key="3">
    <source>
        <dbReference type="Proteomes" id="UP000663873"/>
    </source>
</evidence>
<evidence type="ECO:0000313" key="2">
    <source>
        <dbReference type="EMBL" id="CAF4905095.1"/>
    </source>
</evidence>
<dbReference type="EMBL" id="CAJOBP010077988">
    <property type="protein sequence ID" value="CAF4905095.1"/>
    <property type="molecule type" value="Genomic_DNA"/>
</dbReference>
<keyword evidence="3" id="KW-1185">Reference proteome</keyword>
<name>A0A821VB43_9BILA</name>
<reference evidence="2" key="1">
    <citation type="submission" date="2021-02" db="EMBL/GenBank/DDBJ databases">
        <authorList>
            <person name="Nowell W R."/>
        </authorList>
    </citation>
    <scope>NUCLEOTIDE SEQUENCE</scope>
</reference>
<dbReference type="Proteomes" id="UP000663873">
    <property type="component" value="Unassembled WGS sequence"/>
</dbReference>
<accession>A0A821VB43</accession>
<evidence type="ECO:0000256" key="1">
    <source>
        <dbReference type="SAM" id="Phobius"/>
    </source>
</evidence>
<gene>
    <name evidence="2" type="ORF">UJA718_LOCUS45705</name>
</gene>
<feature type="transmembrane region" description="Helical" evidence="1">
    <location>
        <begin position="34"/>
        <end position="53"/>
    </location>
</feature>